<gene>
    <name evidence="1" type="ORF">Enr17x_05120</name>
</gene>
<dbReference type="AlphaFoldDB" id="A0A518I612"/>
<accession>A0A518I612</accession>
<dbReference type="EMBL" id="CP037452">
    <property type="protein sequence ID" value="QDV48500.1"/>
    <property type="molecule type" value="Genomic_DNA"/>
</dbReference>
<dbReference type="OrthoDB" id="458113at2"/>
<reference evidence="1 2" key="1">
    <citation type="submission" date="2019-03" db="EMBL/GenBank/DDBJ databases">
        <title>Deep-cultivation of Planctomycetes and their phenomic and genomic characterization uncovers novel biology.</title>
        <authorList>
            <person name="Wiegand S."/>
            <person name="Jogler M."/>
            <person name="Boedeker C."/>
            <person name="Pinto D."/>
            <person name="Vollmers J."/>
            <person name="Rivas-Marin E."/>
            <person name="Kohn T."/>
            <person name="Peeters S.H."/>
            <person name="Heuer A."/>
            <person name="Rast P."/>
            <person name="Oberbeckmann S."/>
            <person name="Bunk B."/>
            <person name="Jeske O."/>
            <person name="Meyerdierks A."/>
            <person name="Storesund J.E."/>
            <person name="Kallscheuer N."/>
            <person name="Luecker S."/>
            <person name="Lage O.M."/>
            <person name="Pohl T."/>
            <person name="Merkel B.J."/>
            <person name="Hornburger P."/>
            <person name="Mueller R.-W."/>
            <person name="Bruemmer F."/>
            <person name="Labrenz M."/>
            <person name="Spormann A.M."/>
            <person name="Op den Camp H."/>
            <person name="Overmann J."/>
            <person name="Amann R."/>
            <person name="Jetten M.S.M."/>
            <person name="Mascher T."/>
            <person name="Medema M.H."/>
            <person name="Devos D.P."/>
            <person name="Kaster A.-K."/>
            <person name="Ovreas L."/>
            <person name="Rohde M."/>
            <person name="Galperin M.Y."/>
            <person name="Jogler C."/>
        </authorList>
    </citation>
    <scope>NUCLEOTIDE SEQUENCE [LARGE SCALE GENOMIC DNA]</scope>
    <source>
        <strain evidence="1 2">Enr17</strain>
    </source>
</reference>
<dbReference type="RefSeq" id="WP_145305634.1">
    <property type="nucleotide sequence ID" value="NZ_CP037452.1"/>
</dbReference>
<sequence length="99" mass="11178">MAVTKNYRVDGTDDYTIKYEEKGWLSPTYKITCTRHPHNPRSTNVNDCHLYSSGEVCVAAGKEPKSLDKAKAIGMAFCEGYSRFIRTGKFPNGRKRVNV</sequence>
<evidence type="ECO:0000313" key="1">
    <source>
        <dbReference type="EMBL" id="QDV48500.1"/>
    </source>
</evidence>
<keyword evidence="2" id="KW-1185">Reference proteome</keyword>
<name>A0A518I612_9PLAN</name>
<dbReference type="Proteomes" id="UP000318313">
    <property type="component" value="Chromosome"/>
</dbReference>
<dbReference type="KEGG" id="gfm:Enr17x_05120"/>
<organism evidence="1 2">
    <name type="scientific">Gimesia fumaroli</name>
    <dbReference type="NCBI Taxonomy" id="2527976"/>
    <lineage>
        <taxon>Bacteria</taxon>
        <taxon>Pseudomonadati</taxon>
        <taxon>Planctomycetota</taxon>
        <taxon>Planctomycetia</taxon>
        <taxon>Planctomycetales</taxon>
        <taxon>Planctomycetaceae</taxon>
        <taxon>Gimesia</taxon>
    </lineage>
</organism>
<evidence type="ECO:0000313" key="2">
    <source>
        <dbReference type="Proteomes" id="UP000318313"/>
    </source>
</evidence>
<proteinExistence type="predicted"/>
<protein>
    <submittedName>
        <fullName evidence="1">Uncharacterized protein</fullName>
    </submittedName>
</protein>